<dbReference type="SUPFAM" id="SSF55729">
    <property type="entry name" value="Acyl-CoA N-acyltransferases (Nat)"/>
    <property type="match status" value="1"/>
</dbReference>
<proteinExistence type="predicted"/>
<dbReference type="Proteomes" id="UP000000536">
    <property type="component" value="Chromosome"/>
</dbReference>
<dbReference type="GO" id="GO:0016747">
    <property type="term" value="F:acyltransferase activity, transferring groups other than amino-acyl groups"/>
    <property type="evidence" value="ECO:0007669"/>
    <property type="project" value="InterPro"/>
</dbReference>
<name>Q5JFP9_THEKO</name>
<dbReference type="InParanoid" id="Q5JFP9"/>
<dbReference type="EnsemblBacteria" id="BAD84418">
    <property type="protein sequence ID" value="BAD84418"/>
    <property type="gene ID" value="TK0229"/>
</dbReference>
<evidence type="ECO:0000313" key="3">
    <source>
        <dbReference type="Proteomes" id="UP000000536"/>
    </source>
</evidence>
<feature type="domain" description="N-acetyltransferase" evidence="1">
    <location>
        <begin position="17"/>
        <end position="62"/>
    </location>
</feature>
<organism evidence="2 3">
    <name type="scientific">Thermococcus kodakarensis (strain ATCC BAA-918 / JCM 12380 / KOD1)</name>
    <name type="common">Pyrococcus kodakaraensis (strain KOD1)</name>
    <dbReference type="NCBI Taxonomy" id="69014"/>
    <lineage>
        <taxon>Archaea</taxon>
        <taxon>Methanobacteriati</taxon>
        <taxon>Methanobacteriota</taxon>
        <taxon>Thermococci</taxon>
        <taxon>Thermococcales</taxon>
        <taxon>Thermococcaceae</taxon>
        <taxon>Thermococcus</taxon>
    </lineage>
</organism>
<dbReference type="RefSeq" id="WP_011249184.1">
    <property type="nucleotide sequence ID" value="NC_006624.1"/>
</dbReference>
<dbReference type="eggNOG" id="arCOG10059">
    <property type="taxonomic scope" value="Archaea"/>
</dbReference>
<dbReference type="PATRIC" id="fig|69014.16.peg.228"/>
<keyword evidence="3" id="KW-1185">Reference proteome</keyword>
<dbReference type="OrthoDB" id="43754at2157"/>
<dbReference type="InterPro" id="IPR016181">
    <property type="entry name" value="Acyl_CoA_acyltransferase"/>
</dbReference>
<accession>Q5JFP9</accession>
<dbReference type="EMBL" id="AP006878">
    <property type="protein sequence ID" value="BAD84418.1"/>
    <property type="molecule type" value="Genomic_DNA"/>
</dbReference>
<dbReference type="GeneID" id="78446733"/>
<dbReference type="KEGG" id="tko:TK0229"/>
<protein>
    <recommendedName>
        <fullName evidence="1">N-acetyltransferase domain-containing protein</fullName>
    </recommendedName>
</protein>
<dbReference type="AlphaFoldDB" id="Q5JFP9"/>
<gene>
    <name evidence="2" type="ordered locus">TK0229</name>
</gene>
<dbReference type="Pfam" id="PF00583">
    <property type="entry name" value="Acetyltransf_1"/>
    <property type="match status" value="1"/>
</dbReference>
<reference evidence="2 3" key="1">
    <citation type="journal article" date="2005" name="Genome Res.">
        <title>Complete genome sequence of the hyperthermophilic archaeon Thermococcus kodakaraensis KOD1 and comparison with Pyrococcus genomes.</title>
        <authorList>
            <person name="Fukui T."/>
            <person name="Atomi H."/>
            <person name="Kanai T."/>
            <person name="Matsumi R."/>
            <person name="Fujiwara S."/>
            <person name="Imanaka T."/>
        </authorList>
    </citation>
    <scope>NUCLEOTIDE SEQUENCE [LARGE SCALE GENOMIC DNA]</scope>
    <source>
        <strain evidence="3">ATCC BAA-918 / JCM 12380 / KOD1</strain>
    </source>
</reference>
<evidence type="ECO:0000313" key="2">
    <source>
        <dbReference type="EMBL" id="BAD84418.1"/>
    </source>
</evidence>
<evidence type="ECO:0000259" key="1">
    <source>
        <dbReference type="Pfam" id="PF00583"/>
    </source>
</evidence>
<dbReference type="HOGENOM" id="CLU_2784319_0_0_2"/>
<dbReference type="InterPro" id="IPR000182">
    <property type="entry name" value="GNAT_dom"/>
</dbReference>
<dbReference type="STRING" id="69014.TK0229"/>
<dbReference type="Gene3D" id="3.40.630.30">
    <property type="match status" value="1"/>
</dbReference>
<sequence length="68" mass="7834">MQACIEIAKGLPEWFIERDLRKEETYLTAENGNVLGSITVKPTNEKALEILWMAVKREHRRKILAPPS</sequence>